<comment type="caution">
    <text evidence="3">The sequence shown here is derived from an EMBL/GenBank/DDBJ whole genome shotgun (WGS) entry which is preliminary data.</text>
</comment>
<keyword evidence="4" id="KW-1185">Reference proteome</keyword>
<keyword evidence="2" id="KW-0812">Transmembrane</keyword>
<dbReference type="EMBL" id="AQQY01000001">
    <property type="protein sequence ID" value="KCV83171.1"/>
    <property type="molecule type" value="Genomic_DNA"/>
</dbReference>
<keyword evidence="2" id="KW-0472">Membrane</keyword>
<feature type="transmembrane region" description="Helical" evidence="2">
    <location>
        <begin position="36"/>
        <end position="59"/>
    </location>
</feature>
<accession>A0A058ZQR5</accession>
<name>A0A058ZQR5_9RHOB</name>
<dbReference type="OrthoDB" id="9807941at2"/>
<evidence type="ECO:0000313" key="4">
    <source>
        <dbReference type="Proteomes" id="UP000024836"/>
    </source>
</evidence>
<evidence type="ECO:0000256" key="1">
    <source>
        <dbReference type="SAM" id="MobiDB-lite"/>
    </source>
</evidence>
<keyword evidence="2" id="KW-1133">Transmembrane helix</keyword>
<feature type="transmembrane region" description="Helical" evidence="2">
    <location>
        <begin position="12"/>
        <end position="30"/>
    </location>
</feature>
<dbReference type="STRING" id="1461693.ATO10_00380"/>
<evidence type="ECO:0000313" key="3">
    <source>
        <dbReference type="EMBL" id="KCV83171.1"/>
    </source>
</evidence>
<gene>
    <name evidence="3" type="ORF">ATO10_00380</name>
</gene>
<dbReference type="GO" id="GO:0016491">
    <property type="term" value="F:oxidoreductase activity"/>
    <property type="evidence" value="ECO:0007669"/>
    <property type="project" value="UniProtKB-KW"/>
</dbReference>
<sequence length="218" mass="22677">MSEGSNGLGCPLKLWIISAVVGAVVTLALVAGGYAWLAAIFLGIVTCGLLGLLLTWLICVSPQEGPRRQAAFGEEDPDAIVAQVVQTAPAETASKSEPAPTPTPKPVQQAAPAPEAVPAPEAAPEPAPAPLAAVEEDTDEVQPVTLSAARAEGADDLKKIKGVGPKLEGVLNELGFYHYDQIAAWSEAEVAWVDARLKFKGRIERDGWIAQAAELAKG</sequence>
<feature type="compositionally biased region" description="Pro residues" evidence="1">
    <location>
        <begin position="115"/>
        <end position="129"/>
    </location>
</feature>
<dbReference type="eggNOG" id="COG3743">
    <property type="taxonomic scope" value="Bacteria"/>
</dbReference>
<dbReference type="AlphaFoldDB" id="A0A058ZQR5"/>
<dbReference type="Proteomes" id="UP000024836">
    <property type="component" value="Unassembled WGS sequence"/>
</dbReference>
<feature type="region of interest" description="Disordered" evidence="1">
    <location>
        <begin position="90"/>
        <end position="129"/>
    </location>
</feature>
<reference evidence="3 4" key="1">
    <citation type="submission" date="2013-04" db="EMBL/GenBank/DDBJ databases">
        <title>Shimia sp. 22II-S11-Z10 Genome Sequencing.</title>
        <authorList>
            <person name="Lai Q."/>
            <person name="Li G."/>
            <person name="Shao Z."/>
        </authorList>
    </citation>
    <scope>NUCLEOTIDE SEQUENCE [LARGE SCALE GENOMIC DNA]</scope>
    <source>
        <strain evidence="4">22II-S11-Z10</strain>
    </source>
</reference>
<evidence type="ECO:0000256" key="2">
    <source>
        <dbReference type="SAM" id="Phobius"/>
    </source>
</evidence>
<dbReference type="RefSeq" id="WP_035246656.1">
    <property type="nucleotide sequence ID" value="NZ_AQQY01000001.1"/>
</dbReference>
<protein>
    <submittedName>
        <fullName evidence="3">NADH dehydrogenase subunit E</fullName>
        <ecNumber evidence="3">1.6.5.3</ecNumber>
    </submittedName>
</protein>
<keyword evidence="3" id="KW-0560">Oxidoreductase</keyword>
<organism evidence="3 4">
    <name type="scientific">Actibacterium atlanticum</name>
    <dbReference type="NCBI Taxonomy" id="1461693"/>
    <lineage>
        <taxon>Bacteria</taxon>
        <taxon>Pseudomonadati</taxon>
        <taxon>Pseudomonadota</taxon>
        <taxon>Alphaproteobacteria</taxon>
        <taxon>Rhodobacterales</taxon>
        <taxon>Roseobacteraceae</taxon>
        <taxon>Actibacterium</taxon>
    </lineage>
</organism>
<proteinExistence type="predicted"/>
<dbReference type="Gene3D" id="1.10.150.20">
    <property type="entry name" value="5' to 3' exonuclease, C-terminal subdomain"/>
    <property type="match status" value="1"/>
</dbReference>
<dbReference type="EC" id="1.6.5.3" evidence="3"/>
<dbReference type="PATRIC" id="fig|1461693.3.peg.81"/>